<organism evidence="2 3">
    <name type="scientific">Mycoplasmopsis citelli</name>
    <dbReference type="NCBI Taxonomy" id="171281"/>
    <lineage>
        <taxon>Bacteria</taxon>
        <taxon>Bacillati</taxon>
        <taxon>Mycoplasmatota</taxon>
        <taxon>Mycoplasmoidales</taxon>
        <taxon>Metamycoplasmataceae</taxon>
        <taxon>Mycoplasmopsis</taxon>
    </lineage>
</organism>
<dbReference type="Proteomes" id="UP000290985">
    <property type="component" value="Chromosome"/>
</dbReference>
<dbReference type="AlphaFoldDB" id="A0A449B2H2"/>
<proteinExistence type="predicted"/>
<evidence type="ECO:0000259" key="1">
    <source>
        <dbReference type="SMART" id="SM00460"/>
    </source>
</evidence>
<evidence type="ECO:0000313" key="3">
    <source>
        <dbReference type="Proteomes" id="UP000290985"/>
    </source>
</evidence>
<dbReference type="OrthoDB" id="393809at2"/>
<dbReference type="EMBL" id="LR215036">
    <property type="protein sequence ID" value="VEU74807.1"/>
    <property type="molecule type" value="Genomic_DNA"/>
</dbReference>
<dbReference type="InterPro" id="IPR002931">
    <property type="entry name" value="Transglutaminase-like"/>
</dbReference>
<evidence type="ECO:0000313" key="2">
    <source>
        <dbReference type="EMBL" id="VEU74807.1"/>
    </source>
</evidence>
<dbReference type="RefSeq" id="WP_129725605.1">
    <property type="nucleotide sequence ID" value="NZ_LR215036.1"/>
</dbReference>
<dbReference type="Pfam" id="PF01841">
    <property type="entry name" value="Transglut_core"/>
    <property type="match status" value="1"/>
</dbReference>
<accession>A0A449B2H2</accession>
<dbReference type="Gene3D" id="3.10.620.30">
    <property type="match status" value="1"/>
</dbReference>
<feature type="domain" description="Transglutaminase-like" evidence="1">
    <location>
        <begin position="558"/>
        <end position="622"/>
    </location>
</feature>
<dbReference type="SUPFAM" id="SSF54001">
    <property type="entry name" value="Cysteine proteinases"/>
    <property type="match status" value="1"/>
</dbReference>
<protein>
    <recommendedName>
        <fullName evidence="1">Transglutaminase-like domain-containing protein</fullName>
    </recommendedName>
</protein>
<sequence>MKFFKSKTKKFTLLLTSTLATTALVFLTPSLIPHKTNKISYFSQNPSISVYPKPSEIPELRIKNLPKEELSYLQKTGLSGIKSNLQKIVLDSKKFPISEDFLSFVNDNINQIEQEKDIVKDYDDYWNVKSIQRIFLFYNYKLWKQAFSNPDDLVLTSEDKDEWKKIFIQKSNEIKTLSEKKQTINSQNYLKDFYIYKLQEQIKLYEQYPYYLQPLERLKKLLYYYQNNYDELVNFQWGIDKNNKFSLDPSKYYSGNYKWIQINDEYIKNWLKYYQRWNWVFINKEDQIAKIEDKDIKALEINEKFKNNKIISDYIKRQINFAPDRYDELWLTNPEYPEKVKFKDVLNTDYNAQRKEVIDEINKLNLKFNNFQTTLNFEDNKKINVENKEYKFYDTSQLKDFEYEKFWKYQNFLELKDNRGIGSLNTFNIYNNLLWERPNLFSDGLYKSINSELIKPVHKRTKENDHIVDYASELTDEEIKQGKRFWKDAHWINPIPEYKRWFNHWKEILPKIINKNWDDKTKIKAVAYYIATNSLYLSPIKKQFNYNGYGFYNPTQIFTNDPEIQCVGYSMNLAAALTILNIPVRILGGPYLGSPIATVAEGGHAWNEVFVDGRWKAINLTWFDYSETTNFSKETFELKDDEDLFLERSSKHMDQFKLNISSYETTLMFFKNPKEYEYQDLPESI</sequence>
<keyword evidence="3" id="KW-1185">Reference proteome</keyword>
<dbReference type="KEGG" id="mcit:NCTC10181_00669"/>
<dbReference type="InterPro" id="IPR038765">
    <property type="entry name" value="Papain-like_cys_pep_sf"/>
</dbReference>
<name>A0A449B2H2_9BACT</name>
<gene>
    <name evidence="2" type="ORF">NCTC10181_00669</name>
</gene>
<dbReference type="SMART" id="SM00460">
    <property type="entry name" value="TGc"/>
    <property type="match status" value="1"/>
</dbReference>
<reference evidence="2 3" key="1">
    <citation type="submission" date="2019-01" db="EMBL/GenBank/DDBJ databases">
        <authorList>
            <consortium name="Pathogen Informatics"/>
        </authorList>
    </citation>
    <scope>NUCLEOTIDE SEQUENCE [LARGE SCALE GENOMIC DNA]</scope>
    <source>
        <strain evidence="2 3">NCTC10181</strain>
    </source>
</reference>